<dbReference type="InterPro" id="IPR036979">
    <property type="entry name" value="CM_dom_sf"/>
</dbReference>
<dbReference type="InterPro" id="IPR002701">
    <property type="entry name" value="CM_II_prokaryot"/>
</dbReference>
<sequence>MKSIHETRNEINQLDQQVSKLLKERFLLLDKVLEYKILKEEQIENLQREKEVIENIASGSDKYDYHLKEIYHKIVEQSKSYQWHLLLKENIYIIGFMAVGKTTLGKTLSQKIQWEFLDTDLSIEEREQRKVKDIFKESGEDYFRDLEAKVIQDIHEDWIRDNDKKIIACGGGVILNPENVRTMKKNGVIVYLEGDINTIYNRISLNDSRPLLSEAKDLKRRVETLLESRQNLYREIADITLFVGEETPKELVGSLIQELEHYERKRSLSE</sequence>
<keyword evidence="7" id="KW-0963">Cytoplasm</keyword>
<dbReference type="PANTHER" id="PTHR21087:SF16">
    <property type="entry name" value="SHIKIMATE KINASE 1, CHLOROPLASTIC"/>
    <property type="match status" value="1"/>
</dbReference>
<feature type="binding site" evidence="7">
    <location>
        <begin position="98"/>
        <end position="103"/>
    </location>
    <ligand>
        <name>ATP</name>
        <dbReference type="ChEBI" id="CHEBI:30616"/>
    </ligand>
</feature>
<feature type="binding site" evidence="7">
    <location>
        <position position="229"/>
    </location>
    <ligand>
        <name>substrate</name>
    </ligand>
</feature>
<dbReference type="Gene3D" id="3.40.50.300">
    <property type="entry name" value="P-loop containing nucleotide triphosphate hydrolases"/>
    <property type="match status" value="1"/>
</dbReference>
<dbReference type="SUPFAM" id="SSF48600">
    <property type="entry name" value="Chorismate mutase II"/>
    <property type="match status" value="1"/>
</dbReference>
<dbReference type="HAMAP" id="MF_00109">
    <property type="entry name" value="Shikimate_kinase"/>
    <property type="match status" value="1"/>
</dbReference>
<evidence type="ECO:0000256" key="5">
    <source>
        <dbReference type="ARBA" id="ARBA00022840"/>
    </source>
</evidence>
<evidence type="ECO:0000256" key="8">
    <source>
        <dbReference type="SAM" id="Coils"/>
    </source>
</evidence>
<dbReference type="AlphaFoldDB" id="A0AA44BF79"/>
<dbReference type="GO" id="GO:0009073">
    <property type="term" value="P:aromatic amino acid family biosynthetic process"/>
    <property type="evidence" value="ECO:0007669"/>
    <property type="project" value="UniProtKB-KW"/>
</dbReference>
<dbReference type="GO" id="GO:0004106">
    <property type="term" value="F:chorismate mutase activity"/>
    <property type="evidence" value="ECO:0007669"/>
    <property type="project" value="InterPro"/>
</dbReference>
<dbReference type="GO" id="GO:0008652">
    <property type="term" value="P:amino acid biosynthetic process"/>
    <property type="evidence" value="ECO:0007669"/>
    <property type="project" value="UniProtKB-KW"/>
</dbReference>
<keyword evidence="1 7" id="KW-0028">Amino-acid biosynthesis</keyword>
<comment type="catalytic activity">
    <reaction evidence="7">
        <text>shikimate + ATP = 3-phosphoshikimate + ADP + H(+)</text>
        <dbReference type="Rhea" id="RHEA:13121"/>
        <dbReference type="ChEBI" id="CHEBI:15378"/>
        <dbReference type="ChEBI" id="CHEBI:30616"/>
        <dbReference type="ChEBI" id="CHEBI:36208"/>
        <dbReference type="ChEBI" id="CHEBI:145989"/>
        <dbReference type="ChEBI" id="CHEBI:456216"/>
        <dbReference type="EC" id="2.7.1.71"/>
    </reaction>
</comment>
<feature type="binding site" evidence="7">
    <location>
        <position position="102"/>
    </location>
    <ligand>
        <name>Mg(2+)</name>
        <dbReference type="ChEBI" id="CHEBI:18420"/>
    </ligand>
</feature>
<protein>
    <recommendedName>
        <fullName evidence="7">Shikimate kinase</fullName>
        <shortName evidence="7">SK</shortName>
        <ecNumber evidence="7">2.7.1.71</ecNumber>
    </recommendedName>
</protein>
<dbReference type="EMBL" id="SUMG01000057">
    <property type="protein sequence ID" value="NBG89713.1"/>
    <property type="molecule type" value="Genomic_DNA"/>
</dbReference>
<dbReference type="PANTHER" id="PTHR21087">
    <property type="entry name" value="SHIKIMATE KINASE"/>
    <property type="match status" value="1"/>
</dbReference>
<dbReference type="InterPro" id="IPR000623">
    <property type="entry name" value="Shikimate_kinase/TSH1"/>
</dbReference>
<feature type="binding site" evidence="7">
    <location>
        <position position="209"/>
    </location>
    <ligand>
        <name>ATP</name>
        <dbReference type="ChEBI" id="CHEBI:30616"/>
    </ligand>
</feature>
<dbReference type="SUPFAM" id="SSF52540">
    <property type="entry name" value="P-loop containing nucleoside triphosphate hydrolases"/>
    <property type="match status" value="1"/>
</dbReference>
<evidence type="ECO:0000256" key="1">
    <source>
        <dbReference type="ARBA" id="ARBA00022605"/>
    </source>
</evidence>
<dbReference type="Pfam" id="PF01817">
    <property type="entry name" value="CM_2"/>
    <property type="match status" value="1"/>
</dbReference>
<keyword evidence="8" id="KW-0175">Coiled coil</keyword>
<feature type="coiled-coil region" evidence="8">
    <location>
        <begin position="4"/>
        <end position="56"/>
    </location>
</feature>
<gene>
    <name evidence="7" type="primary">aroK</name>
    <name evidence="10" type="ORF">ISALK_14710</name>
</gene>
<dbReference type="InterPro" id="IPR036263">
    <property type="entry name" value="Chorismate_II_sf"/>
</dbReference>
<organism evidence="10 11">
    <name type="scientific">Isachenkonia alkalipeptolytica</name>
    <dbReference type="NCBI Taxonomy" id="2565777"/>
    <lineage>
        <taxon>Bacteria</taxon>
        <taxon>Bacillati</taxon>
        <taxon>Bacillota</taxon>
        <taxon>Clostridia</taxon>
        <taxon>Eubacteriales</taxon>
        <taxon>Clostridiaceae</taxon>
        <taxon>Isachenkonia</taxon>
    </lineage>
</organism>
<keyword evidence="3 7" id="KW-0547">Nucleotide-binding</keyword>
<evidence type="ECO:0000256" key="3">
    <source>
        <dbReference type="ARBA" id="ARBA00022741"/>
    </source>
</evidence>
<evidence type="ECO:0000259" key="9">
    <source>
        <dbReference type="PROSITE" id="PS51168"/>
    </source>
</evidence>
<keyword evidence="6 7" id="KW-0057">Aromatic amino acid biosynthesis</keyword>
<dbReference type="CDD" id="cd00464">
    <property type="entry name" value="SK"/>
    <property type="match status" value="1"/>
</dbReference>
<evidence type="ECO:0000313" key="10">
    <source>
        <dbReference type="EMBL" id="NBG89713.1"/>
    </source>
</evidence>
<evidence type="ECO:0000256" key="4">
    <source>
        <dbReference type="ARBA" id="ARBA00022777"/>
    </source>
</evidence>
<evidence type="ECO:0000256" key="7">
    <source>
        <dbReference type="HAMAP-Rule" id="MF_00109"/>
    </source>
</evidence>
<evidence type="ECO:0000256" key="2">
    <source>
        <dbReference type="ARBA" id="ARBA00022679"/>
    </source>
</evidence>
<feature type="binding site" evidence="7">
    <location>
        <position position="171"/>
    </location>
    <ligand>
        <name>substrate</name>
    </ligand>
</feature>
<dbReference type="GO" id="GO:0004765">
    <property type="term" value="F:shikimate kinase activity"/>
    <property type="evidence" value="ECO:0007669"/>
    <property type="project" value="UniProtKB-UniRule"/>
</dbReference>
<dbReference type="Proteomes" id="UP000449710">
    <property type="component" value="Unassembled WGS sequence"/>
</dbReference>
<evidence type="ECO:0000256" key="6">
    <source>
        <dbReference type="ARBA" id="ARBA00023141"/>
    </source>
</evidence>
<comment type="caution">
    <text evidence="7">Lacks conserved residue(s) required for the propagation of feature annotation.</text>
</comment>
<feature type="binding site" evidence="7">
    <location>
        <position position="120"/>
    </location>
    <ligand>
        <name>substrate</name>
    </ligand>
</feature>
<feature type="binding site" evidence="7">
    <location>
        <position position="144"/>
    </location>
    <ligand>
        <name>substrate</name>
    </ligand>
</feature>
<dbReference type="Gene3D" id="1.20.59.10">
    <property type="entry name" value="Chorismate mutase"/>
    <property type="match status" value="1"/>
</dbReference>
<keyword evidence="7" id="KW-0479">Metal-binding</keyword>
<keyword evidence="4 7" id="KW-0418">Kinase</keyword>
<keyword evidence="2 7" id="KW-0808">Transferase</keyword>
<comment type="subunit">
    <text evidence="7">Monomer.</text>
</comment>
<dbReference type="InterPro" id="IPR027417">
    <property type="entry name" value="P-loop_NTPase"/>
</dbReference>
<dbReference type="GO" id="GO:0000287">
    <property type="term" value="F:magnesium ion binding"/>
    <property type="evidence" value="ECO:0007669"/>
    <property type="project" value="UniProtKB-UniRule"/>
</dbReference>
<keyword evidence="11" id="KW-1185">Reference proteome</keyword>
<dbReference type="GO" id="GO:0009423">
    <property type="term" value="P:chorismate biosynthetic process"/>
    <property type="evidence" value="ECO:0007669"/>
    <property type="project" value="UniProtKB-UniRule"/>
</dbReference>
<comment type="subcellular location">
    <subcellularLocation>
        <location evidence="7">Cytoplasm</location>
    </subcellularLocation>
</comment>
<dbReference type="InterPro" id="IPR031322">
    <property type="entry name" value="Shikimate/glucono_kinase"/>
</dbReference>
<accession>A0AA44BF79</accession>
<proteinExistence type="inferred from homology"/>
<comment type="caution">
    <text evidence="10">The sequence shown here is derived from an EMBL/GenBank/DDBJ whole genome shotgun (WGS) entry which is preliminary data.</text>
</comment>
<feature type="domain" description="Chorismate mutase" evidence="9">
    <location>
        <begin position="1"/>
        <end position="86"/>
    </location>
</feature>
<comment type="similarity">
    <text evidence="7">Belongs to the shikimate kinase family.</text>
</comment>
<keyword evidence="7" id="KW-0460">Magnesium</keyword>
<dbReference type="RefSeq" id="WP_160723660.1">
    <property type="nucleotide sequence ID" value="NZ_SUMG01000057.1"/>
</dbReference>
<dbReference type="PROSITE" id="PS51168">
    <property type="entry name" value="CHORISMATE_MUT_2"/>
    <property type="match status" value="1"/>
</dbReference>
<comment type="function">
    <text evidence="7">Catalyzes the specific phosphorylation of the 3-hydroxyl group of shikimic acid using ATP as a cosubstrate.</text>
</comment>
<keyword evidence="5 7" id="KW-0067">ATP-binding</keyword>
<dbReference type="SMART" id="SM00830">
    <property type="entry name" value="CM_2"/>
    <property type="match status" value="1"/>
</dbReference>
<comment type="pathway">
    <text evidence="7">Metabolic intermediate biosynthesis; chorismate biosynthesis; chorismate from D-erythrose 4-phosphate and phosphoenolpyruvate: step 5/7.</text>
</comment>
<dbReference type="Pfam" id="PF01202">
    <property type="entry name" value="SKI"/>
    <property type="match status" value="1"/>
</dbReference>
<dbReference type="PRINTS" id="PR01100">
    <property type="entry name" value="SHIKIMTKNASE"/>
</dbReference>
<evidence type="ECO:0000313" key="11">
    <source>
        <dbReference type="Proteomes" id="UP000449710"/>
    </source>
</evidence>
<dbReference type="GO" id="GO:0005829">
    <property type="term" value="C:cytosol"/>
    <property type="evidence" value="ECO:0007669"/>
    <property type="project" value="TreeGrafter"/>
</dbReference>
<dbReference type="GO" id="GO:0005524">
    <property type="term" value="F:ATP binding"/>
    <property type="evidence" value="ECO:0007669"/>
    <property type="project" value="UniProtKB-UniRule"/>
</dbReference>
<comment type="cofactor">
    <cofactor evidence="7">
        <name>Mg(2+)</name>
        <dbReference type="ChEBI" id="CHEBI:18420"/>
    </cofactor>
    <text evidence="7">Binds 1 Mg(2+) ion per subunit.</text>
</comment>
<name>A0AA44BF79_9CLOT</name>
<dbReference type="EC" id="2.7.1.71" evidence="7"/>
<reference evidence="10 11" key="1">
    <citation type="submission" date="2019-04" db="EMBL/GenBank/DDBJ databases">
        <title>Isachenkonia alkalipeptolytica gen. nov. sp. nov. a new anaerobic, alkiliphilic organothrophic bacterium capable to reduce synthesized ferrihydrite isolated from a soda lake.</title>
        <authorList>
            <person name="Toshchakov S.V."/>
            <person name="Zavarzina D.G."/>
            <person name="Zhilina T.N."/>
            <person name="Kostrikina N.A."/>
            <person name="Kublanov I.V."/>
        </authorList>
    </citation>
    <scope>NUCLEOTIDE SEQUENCE [LARGE SCALE GENOMIC DNA]</scope>
    <source>
        <strain evidence="10 11">Z-1701</strain>
    </source>
</reference>